<dbReference type="EMBL" id="WIGO01000150">
    <property type="protein sequence ID" value="KAF6826686.1"/>
    <property type="molecule type" value="Genomic_DNA"/>
</dbReference>
<reference evidence="1" key="1">
    <citation type="journal article" date="2020" name="Phytopathology">
        <title>Genome Sequence Resources of Colletotrichum truncatum, C. plurivorum, C. musicola, and C. sojae: Four Species Pathogenic to Soybean (Glycine max).</title>
        <authorList>
            <person name="Rogerio F."/>
            <person name="Boufleur T.R."/>
            <person name="Ciampi-Guillardi M."/>
            <person name="Sukno S.A."/>
            <person name="Thon M.R."/>
            <person name="Massola Junior N.S."/>
            <person name="Baroncelli R."/>
        </authorList>
    </citation>
    <scope>NUCLEOTIDE SEQUENCE</scope>
    <source>
        <strain evidence="1">LFN00145</strain>
    </source>
</reference>
<accession>A0A8H6K8Z8</accession>
<comment type="caution">
    <text evidence="1">The sequence shown here is derived from an EMBL/GenBank/DDBJ whole genome shotgun (WGS) entry which is preliminary data.</text>
</comment>
<organism evidence="1 2">
    <name type="scientific">Colletotrichum plurivorum</name>
    <dbReference type="NCBI Taxonomy" id="2175906"/>
    <lineage>
        <taxon>Eukaryota</taxon>
        <taxon>Fungi</taxon>
        <taxon>Dikarya</taxon>
        <taxon>Ascomycota</taxon>
        <taxon>Pezizomycotina</taxon>
        <taxon>Sordariomycetes</taxon>
        <taxon>Hypocreomycetidae</taxon>
        <taxon>Glomerellales</taxon>
        <taxon>Glomerellaceae</taxon>
        <taxon>Colletotrichum</taxon>
        <taxon>Colletotrichum orchidearum species complex</taxon>
    </lineage>
</organism>
<evidence type="ECO:0000313" key="1">
    <source>
        <dbReference type="EMBL" id="KAF6826686.1"/>
    </source>
</evidence>
<gene>
    <name evidence="1" type="ORF">CPLU01_09541</name>
</gene>
<dbReference type="Proteomes" id="UP000654918">
    <property type="component" value="Unassembled WGS sequence"/>
</dbReference>
<name>A0A8H6K8Z8_9PEZI</name>
<keyword evidence="2" id="KW-1185">Reference proteome</keyword>
<proteinExistence type="predicted"/>
<sequence length="199" mass="21435">MPFIAIVTPEIPAANKDEFLAAWPSIKSDIAARPEVLGSSGGEVIGENGGPVTEFKFIQSLAFKSAEDEKAFGESAWAKDHFEKAKAKMPNPPKVRKFETSDFPDEKPKALTQFTFLEVADPAKHDGAKQAWLDLVAAIGGKSFGGRSVDDGPATGLGFLGWDSKEQAIETYKKPEVAAAWDNYKSFGNATSILVKLEA</sequence>
<protein>
    <submittedName>
        <fullName evidence="1">Uncharacterized protein</fullName>
    </submittedName>
</protein>
<dbReference type="AlphaFoldDB" id="A0A8H6K8Z8"/>
<evidence type="ECO:0000313" key="2">
    <source>
        <dbReference type="Proteomes" id="UP000654918"/>
    </source>
</evidence>